<evidence type="ECO:0000256" key="2">
    <source>
        <dbReference type="ARBA" id="ARBA00008034"/>
    </source>
</evidence>
<dbReference type="AlphaFoldDB" id="A0A2G6KHF8"/>
<evidence type="ECO:0000256" key="6">
    <source>
        <dbReference type="RuleBase" id="RU003943"/>
    </source>
</evidence>
<comment type="subcellular location">
    <subcellularLocation>
        <location evidence="6">Cell membrane</location>
        <topology evidence="6">Multi-pass membrane protein</topology>
    </subcellularLocation>
    <subcellularLocation>
        <location evidence="1">Membrane</location>
        <topology evidence="1">Multi-pass membrane protein</topology>
    </subcellularLocation>
</comment>
<proteinExistence type="inferred from homology"/>
<reference evidence="8 9" key="1">
    <citation type="submission" date="2017-10" db="EMBL/GenBank/DDBJ databases">
        <title>Novel microbial diversity and functional potential in the marine mammal oral microbiome.</title>
        <authorList>
            <person name="Dudek N.K."/>
            <person name="Sun C.L."/>
            <person name="Burstein D."/>
            <person name="Kantor R.S."/>
            <person name="Aliaga Goltsman D.S."/>
            <person name="Bik E.M."/>
            <person name="Thomas B.C."/>
            <person name="Banfield J.F."/>
            <person name="Relman D.A."/>
        </authorList>
    </citation>
    <scope>NUCLEOTIDE SEQUENCE [LARGE SCALE GENOMIC DNA]</scope>
    <source>
        <strain evidence="8">DOLJORAL78_61_10</strain>
    </source>
</reference>
<dbReference type="GO" id="GO:0055085">
    <property type="term" value="P:transmembrane transport"/>
    <property type="evidence" value="ECO:0007669"/>
    <property type="project" value="InterPro"/>
</dbReference>
<dbReference type="Proteomes" id="UP000230914">
    <property type="component" value="Unassembled WGS sequence"/>
</dbReference>
<dbReference type="EMBL" id="PDSL01000019">
    <property type="protein sequence ID" value="PIE34442.1"/>
    <property type="molecule type" value="Genomic_DNA"/>
</dbReference>
<organism evidence="8 9">
    <name type="scientific">Ilumatobacter coccineus</name>
    <dbReference type="NCBI Taxonomy" id="467094"/>
    <lineage>
        <taxon>Bacteria</taxon>
        <taxon>Bacillati</taxon>
        <taxon>Actinomycetota</taxon>
        <taxon>Acidimicrobiia</taxon>
        <taxon>Acidimicrobiales</taxon>
        <taxon>Ilumatobacteraceae</taxon>
        <taxon>Ilumatobacter</taxon>
    </lineage>
</organism>
<feature type="transmembrane region" description="Helical" evidence="7">
    <location>
        <begin position="142"/>
        <end position="161"/>
    </location>
</feature>
<dbReference type="CDD" id="cd06550">
    <property type="entry name" value="TM_ABC_iron-siderophores_like"/>
    <property type="match status" value="1"/>
</dbReference>
<feature type="transmembrane region" description="Helical" evidence="7">
    <location>
        <begin position="254"/>
        <end position="276"/>
    </location>
</feature>
<evidence type="ECO:0000313" key="9">
    <source>
        <dbReference type="Proteomes" id="UP000230914"/>
    </source>
</evidence>
<gene>
    <name evidence="8" type="ORF">CSA55_00795</name>
</gene>
<comment type="similarity">
    <text evidence="2 6">Belongs to the ABC-3 integral membrane protein family.</text>
</comment>
<feature type="transmembrane region" description="Helical" evidence="7">
    <location>
        <begin position="24"/>
        <end position="44"/>
    </location>
</feature>
<dbReference type="InterPro" id="IPR001626">
    <property type="entry name" value="ABC_TroCD"/>
</dbReference>
<protein>
    <submittedName>
        <fullName evidence="8">ABC transporter permease</fullName>
    </submittedName>
</protein>
<dbReference type="InterPro" id="IPR037294">
    <property type="entry name" value="ABC_BtuC-like"/>
</dbReference>
<feature type="transmembrane region" description="Helical" evidence="7">
    <location>
        <begin position="205"/>
        <end position="222"/>
    </location>
</feature>
<keyword evidence="3 6" id="KW-0812">Transmembrane</keyword>
<dbReference type="PANTHER" id="PTHR30477">
    <property type="entry name" value="ABC-TRANSPORTER METAL-BINDING PROTEIN"/>
    <property type="match status" value="1"/>
</dbReference>
<dbReference type="PANTHER" id="PTHR30477:SF13">
    <property type="entry name" value="IRON TRANSPORT SYSTEM MEMBRANE PROTEIN HI_0360-RELATED"/>
    <property type="match status" value="1"/>
</dbReference>
<dbReference type="Pfam" id="PF00950">
    <property type="entry name" value="ABC-3"/>
    <property type="match status" value="1"/>
</dbReference>
<dbReference type="GO" id="GO:0010043">
    <property type="term" value="P:response to zinc ion"/>
    <property type="evidence" value="ECO:0007669"/>
    <property type="project" value="TreeGrafter"/>
</dbReference>
<sequence>MTWLTDPYGWWIQPFVDNAFVRDALIAALLAAIATSLIGTWVILKGLSFLGDALAHGVLPGIAIAVVVGGNTTVGALLAALAMVGGVQVIRTASPLPNDASIGILFVGFLALAVVVMSAQPGGGDLTRFLFGSITAVDSQDLVMLAVITALTAVAVVILYRPLMISTFDPIQARLIGFRPQLTHLVFLVLLALTIVASFEIIGSLLVFAFLIAPPATASLLVRRVSSIMIVAVLIGSLSATVGILISYHDDTAAGATMALVTVTVFVITLIVRSSVSTGMSVWRSRQSSANSADVSPSPSWSR</sequence>
<keyword evidence="5 7" id="KW-0472">Membrane</keyword>
<dbReference type="SUPFAM" id="SSF81345">
    <property type="entry name" value="ABC transporter involved in vitamin B12 uptake, BtuC"/>
    <property type="match status" value="1"/>
</dbReference>
<evidence type="ECO:0000256" key="1">
    <source>
        <dbReference type="ARBA" id="ARBA00004141"/>
    </source>
</evidence>
<evidence type="ECO:0000256" key="3">
    <source>
        <dbReference type="ARBA" id="ARBA00022692"/>
    </source>
</evidence>
<feature type="transmembrane region" description="Helical" evidence="7">
    <location>
        <begin position="102"/>
        <end position="122"/>
    </location>
</feature>
<comment type="caution">
    <text evidence="8">The sequence shown here is derived from an EMBL/GenBank/DDBJ whole genome shotgun (WGS) entry which is preliminary data.</text>
</comment>
<evidence type="ECO:0000256" key="7">
    <source>
        <dbReference type="SAM" id="Phobius"/>
    </source>
</evidence>
<name>A0A2G6KHF8_9ACTN</name>
<evidence type="ECO:0000256" key="5">
    <source>
        <dbReference type="ARBA" id="ARBA00023136"/>
    </source>
</evidence>
<keyword evidence="6" id="KW-0813">Transport</keyword>
<feature type="transmembrane region" description="Helical" evidence="7">
    <location>
        <begin position="229"/>
        <end position="248"/>
    </location>
</feature>
<feature type="transmembrane region" description="Helical" evidence="7">
    <location>
        <begin position="182"/>
        <end position="199"/>
    </location>
</feature>
<keyword evidence="4 7" id="KW-1133">Transmembrane helix</keyword>
<dbReference type="Gene3D" id="1.10.3470.10">
    <property type="entry name" value="ABC transporter involved in vitamin B12 uptake, BtuC"/>
    <property type="match status" value="1"/>
</dbReference>
<dbReference type="GO" id="GO:0043190">
    <property type="term" value="C:ATP-binding cassette (ABC) transporter complex"/>
    <property type="evidence" value="ECO:0007669"/>
    <property type="project" value="InterPro"/>
</dbReference>
<evidence type="ECO:0000256" key="4">
    <source>
        <dbReference type="ARBA" id="ARBA00022989"/>
    </source>
</evidence>
<accession>A0A2G6KHF8</accession>
<evidence type="ECO:0000313" key="8">
    <source>
        <dbReference type="EMBL" id="PIE34442.1"/>
    </source>
</evidence>